<sequence>MSSDTAVNSTPHNSDTAGRSPSLLDASCEGFVHDLAALSPTDATAWGIPGFEGELQDFSPAYWAALADRTREMIADVDAFDDGTDDSDDEDDFDEVDHVTAAVLRDRLCLDLDLHHHGEDLALLNNIASPVQTIRDTLLIMPTDTPEQIDAIRSRLSKVPAALAGYRESLAEAASHGHVAPIRQVDEVYSQCQDLVESPSLLEDLGVDKDTPEVDAAKEAFAEMADWLSEQLATHAPREDAVGRERYQRFSHLFVGDTVDLDEAYLWGLERLREIDAEQQAIARSLYGTSDVRLAYRKLNEEERYTLHGKDALLTWMQETADDAIKGLHGNAFDIPEQVRTIEAKIDPAGTGGIFYTPPSDDFSRPGRMWWSVPAGQEKFHTWQELTTVFHEAVPGHHLQIGQTLVERENLNLWRRVACWNSGHGEGWALYAEQLMEELGYHEDPGTRMGLLDAQRLRAARVVLDIGVHLGKKVPEGTMVWDATYAKAFLRENTAMDEANLRFELNRYLGWPGQAPSYALGQRLWEQTRDDAVAQGMAVADFHREALSLGSIPMSLLREQVLD</sequence>
<accession>A0A3R9ZJ82</accession>
<organism evidence="2 3">
    <name type="scientific">Corynebacterium hylobatis</name>
    <dbReference type="NCBI Taxonomy" id="1859290"/>
    <lineage>
        <taxon>Bacteria</taxon>
        <taxon>Bacillati</taxon>
        <taxon>Actinomycetota</taxon>
        <taxon>Actinomycetes</taxon>
        <taxon>Mycobacteriales</taxon>
        <taxon>Corynebacteriaceae</taxon>
        <taxon>Corynebacterium</taxon>
    </lineage>
</organism>
<dbReference type="Proteomes" id="UP000274907">
    <property type="component" value="Unassembled WGS sequence"/>
</dbReference>
<proteinExistence type="predicted"/>
<feature type="compositionally biased region" description="Polar residues" evidence="1">
    <location>
        <begin position="1"/>
        <end position="19"/>
    </location>
</feature>
<comment type="caution">
    <text evidence="2">The sequence shown here is derived from an EMBL/GenBank/DDBJ whole genome shotgun (WGS) entry which is preliminary data.</text>
</comment>
<protein>
    <submittedName>
        <fullName evidence="2">DUF885 domain-containing protein</fullName>
    </submittedName>
</protein>
<gene>
    <name evidence="2" type="ORF">EAH68_06030</name>
</gene>
<keyword evidence="3" id="KW-1185">Reference proteome</keyword>
<evidence type="ECO:0000313" key="2">
    <source>
        <dbReference type="EMBL" id="RSZ63795.1"/>
    </source>
</evidence>
<dbReference type="AlphaFoldDB" id="A0A3R9ZJ82"/>
<dbReference type="Pfam" id="PF05960">
    <property type="entry name" value="DUF885"/>
    <property type="match status" value="1"/>
</dbReference>
<dbReference type="PANTHER" id="PTHR33361">
    <property type="entry name" value="GLR0591 PROTEIN"/>
    <property type="match status" value="1"/>
</dbReference>
<dbReference type="RefSeq" id="WP_126120428.1">
    <property type="nucleotide sequence ID" value="NZ_RXHJ01000006.1"/>
</dbReference>
<dbReference type="InterPro" id="IPR010281">
    <property type="entry name" value="DUF885"/>
</dbReference>
<reference evidence="2 3" key="1">
    <citation type="submission" date="2018-12" db="EMBL/GenBank/DDBJ databases">
        <title>YIM 101343 draft genome.</title>
        <authorList>
            <person name="Chen X."/>
        </authorList>
    </citation>
    <scope>NUCLEOTIDE SEQUENCE [LARGE SCALE GENOMIC DNA]</scope>
    <source>
        <strain evidence="2 3">YIM 101343</strain>
    </source>
</reference>
<feature type="region of interest" description="Disordered" evidence="1">
    <location>
        <begin position="1"/>
        <end position="21"/>
    </location>
</feature>
<dbReference type="EMBL" id="RXHJ01000006">
    <property type="protein sequence ID" value="RSZ63795.1"/>
    <property type="molecule type" value="Genomic_DNA"/>
</dbReference>
<evidence type="ECO:0000256" key="1">
    <source>
        <dbReference type="SAM" id="MobiDB-lite"/>
    </source>
</evidence>
<evidence type="ECO:0000313" key="3">
    <source>
        <dbReference type="Proteomes" id="UP000274907"/>
    </source>
</evidence>
<name>A0A3R9ZJ82_9CORY</name>
<dbReference type="PANTHER" id="PTHR33361:SF2">
    <property type="entry name" value="DUF885 DOMAIN-CONTAINING PROTEIN"/>
    <property type="match status" value="1"/>
</dbReference>
<dbReference type="OrthoDB" id="9760040at2"/>